<dbReference type="Gene3D" id="3.40.50.300">
    <property type="entry name" value="P-loop containing nucleotide triphosphate hydrolases"/>
    <property type="match status" value="1"/>
</dbReference>
<dbReference type="KEGG" id="atq:GH723_16235"/>
<evidence type="ECO:0008006" key="3">
    <source>
        <dbReference type="Google" id="ProtNLM"/>
    </source>
</evidence>
<gene>
    <name evidence="1" type="ORF">GH723_16235</name>
</gene>
<evidence type="ECO:0000313" key="1">
    <source>
        <dbReference type="EMBL" id="QGG96525.1"/>
    </source>
</evidence>
<dbReference type="EMBL" id="CP045851">
    <property type="protein sequence ID" value="QGG96525.1"/>
    <property type="molecule type" value="Genomic_DNA"/>
</dbReference>
<organism evidence="1 2">
    <name type="scientific">Actinomarinicola tropica</name>
    <dbReference type="NCBI Taxonomy" id="2789776"/>
    <lineage>
        <taxon>Bacteria</taxon>
        <taxon>Bacillati</taxon>
        <taxon>Actinomycetota</taxon>
        <taxon>Acidimicrobiia</taxon>
        <taxon>Acidimicrobiales</taxon>
        <taxon>Iamiaceae</taxon>
        <taxon>Actinomarinicola</taxon>
    </lineage>
</organism>
<evidence type="ECO:0000313" key="2">
    <source>
        <dbReference type="Proteomes" id="UP000334019"/>
    </source>
</evidence>
<dbReference type="RefSeq" id="WP_153760629.1">
    <property type="nucleotide sequence ID" value="NZ_CP045851.1"/>
</dbReference>
<dbReference type="Proteomes" id="UP000334019">
    <property type="component" value="Chromosome"/>
</dbReference>
<dbReference type="AlphaFoldDB" id="A0A5Q2RTI2"/>
<keyword evidence="2" id="KW-1185">Reference proteome</keyword>
<accession>A0A5Q2RTI2</accession>
<dbReference type="SUPFAM" id="SSF52540">
    <property type="entry name" value="P-loop containing nucleoside triphosphate hydrolases"/>
    <property type="match status" value="1"/>
</dbReference>
<dbReference type="InterPro" id="IPR027417">
    <property type="entry name" value="P-loop_NTPase"/>
</dbReference>
<proteinExistence type="predicted"/>
<name>A0A5Q2RTI2_9ACTN</name>
<reference evidence="1 2" key="1">
    <citation type="submission" date="2019-11" db="EMBL/GenBank/DDBJ databases">
        <authorList>
            <person name="He Y."/>
        </authorList>
    </citation>
    <scope>NUCLEOTIDE SEQUENCE [LARGE SCALE GENOMIC DNA]</scope>
    <source>
        <strain evidence="1 2">SCSIO 58843</strain>
    </source>
</reference>
<sequence length="214" mass="21343">MSCWSAKGGSGTTVVAASLALVIASRPGPGVLLVDLAGDLPAVLGTADPDGPGVAEWSRAGAEAPADALARLEVPVRPGLDLLPLGHGATDRERLDVLGPLLAADHRTVVVDCGTVTAADAALSVAAGASTSLLVTRLCYLALRRAAAAPIRPSAAVVVAEPGRALDRSDVEGVLGVPVVAEVAVDPGVARAVDAGLLARRLPRGLERAMRAAA</sequence>
<protein>
    <recommendedName>
        <fullName evidence="3">CobQ/CobB/MinD/ParA nucleotide binding domain-containing protein</fullName>
    </recommendedName>
</protein>